<reference evidence="3" key="1">
    <citation type="journal article" date="2011" name="Nat. Biotechnol.">
        <title>The genomic sequence of the Chinese hamster ovary (CHO)-K1 cell line.</title>
        <authorList>
            <person name="Xu X."/>
            <person name="Nagarajan H."/>
            <person name="Lewis N.E."/>
            <person name="Pan S."/>
            <person name="Cai Z."/>
            <person name="Liu X."/>
            <person name="Chen W."/>
            <person name="Xie M."/>
            <person name="Wang W."/>
            <person name="Hammond S."/>
            <person name="Andersen M.R."/>
            <person name="Neff N."/>
            <person name="Passarelli B."/>
            <person name="Koh W."/>
            <person name="Fan H.C."/>
            <person name="Wang J."/>
            <person name="Gui Y."/>
            <person name="Lee K.H."/>
            <person name="Betenbaugh M.J."/>
            <person name="Quake S.R."/>
            <person name="Famili I."/>
            <person name="Palsson B.O."/>
            <person name="Wang J."/>
        </authorList>
    </citation>
    <scope>NUCLEOTIDE SEQUENCE [LARGE SCALE GENOMIC DNA]</scope>
    <source>
        <strain evidence="3">CHO K1 cell line</strain>
    </source>
</reference>
<sequence length="63" mass="6454">MWLCAASLSTSSSLSLLLFLLGCWISAVAFPAGSSSPACGDLLLQALALGPPSEFLLAPGRWS</sequence>
<evidence type="ECO:0000313" key="2">
    <source>
        <dbReference type="EMBL" id="EGW07909.1"/>
    </source>
</evidence>
<gene>
    <name evidence="2" type="ORF">I79_013913</name>
</gene>
<dbReference type="InParanoid" id="G3HSR9"/>
<dbReference type="EMBL" id="JH000671">
    <property type="protein sequence ID" value="EGW07909.1"/>
    <property type="molecule type" value="Genomic_DNA"/>
</dbReference>
<feature type="chain" id="PRO_5003444634" evidence="1">
    <location>
        <begin position="30"/>
        <end position="63"/>
    </location>
</feature>
<keyword evidence="1" id="KW-0732">Signal</keyword>
<evidence type="ECO:0000256" key="1">
    <source>
        <dbReference type="SAM" id="SignalP"/>
    </source>
</evidence>
<feature type="signal peptide" evidence="1">
    <location>
        <begin position="1"/>
        <end position="29"/>
    </location>
</feature>
<accession>G3HSR9</accession>
<proteinExistence type="predicted"/>
<dbReference type="Proteomes" id="UP000001075">
    <property type="component" value="Unassembled WGS sequence"/>
</dbReference>
<name>G3HSR9_CRIGR</name>
<dbReference type="AlphaFoldDB" id="G3HSR9"/>
<evidence type="ECO:0000313" key="3">
    <source>
        <dbReference type="Proteomes" id="UP000001075"/>
    </source>
</evidence>
<organism evidence="2 3">
    <name type="scientific">Cricetulus griseus</name>
    <name type="common">Chinese hamster</name>
    <name type="synonym">Cricetulus barabensis griseus</name>
    <dbReference type="NCBI Taxonomy" id="10029"/>
    <lineage>
        <taxon>Eukaryota</taxon>
        <taxon>Metazoa</taxon>
        <taxon>Chordata</taxon>
        <taxon>Craniata</taxon>
        <taxon>Vertebrata</taxon>
        <taxon>Euteleostomi</taxon>
        <taxon>Mammalia</taxon>
        <taxon>Eutheria</taxon>
        <taxon>Euarchontoglires</taxon>
        <taxon>Glires</taxon>
        <taxon>Rodentia</taxon>
        <taxon>Myomorpha</taxon>
        <taxon>Muroidea</taxon>
        <taxon>Cricetidae</taxon>
        <taxon>Cricetinae</taxon>
        <taxon>Cricetulus</taxon>
    </lineage>
</organism>
<protein>
    <submittedName>
        <fullName evidence="2">Uncharacterized protein</fullName>
    </submittedName>
</protein>